<dbReference type="Pfam" id="PF00467">
    <property type="entry name" value="KOW"/>
    <property type="match status" value="1"/>
</dbReference>
<dbReference type="InterPro" id="IPR014722">
    <property type="entry name" value="Rib_uL2_dom2"/>
</dbReference>
<dbReference type="InterPro" id="IPR057264">
    <property type="entry name" value="Ribosomal_uL24_C"/>
</dbReference>
<organism evidence="8 9">
    <name type="scientific">Enorma phocaeensis</name>
    <dbReference type="NCBI Taxonomy" id="1871019"/>
    <lineage>
        <taxon>Bacteria</taxon>
        <taxon>Bacillati</taxon>
        <taxon>Actinomycetota</taxon>
        <taxon>Coriobacteriia</taxon>
        <taxon>Coriobacteriales</taxon>
        <taxon>Coriobacteriaceae</taxon>
        <taxon>Enorma</taxon>
    </lineage>
</organism>
<evidence type="ECO:0000259" key="7">
    <source>
        <dbReference type="SMART" id="SM00739"/>
    </source>
</evidence>
<keyword evidence="2 5" id="KW-0689">Ribosomal protein</keyword>
<proteinExistence type="inferred from homology"/>
<sequence length="108" mass="11427">MAKMSIKKGDTVKILSGKDRGKQGTVLHAYPAEGKIKVEGVAIVKKAVRPNQQNQTGGIVSQEAKIDASNAQLVCPKCGAATRVGHKQGEIDGHKTSIRVCKKCGAEF</sequence>
<dbReference type="SMART" id="SM00739">
    <property type="entry name" value="KOW"/>
    <property type="match status" value="1"/>
</dbReference>
<dbReference type="InterPro" id="IPR005824">
    <property type="entry name" value="KOW"/>
</dbReference>
<reference evidence="8" key="1">
    <citation type="journal article" date="2021" name="PeerJ">
        <title>Extensive microbial diversity within the chicken gut microbiome revealed by metagenomics and culture.</title>
        <authorList>
            <person name="Gilroy R."/>
            <person name="Ravi A."/>
            <person name="Getino M."/>
            <person name="Pursley I."/>
            <person name="Horton D.L."/>
            <person name="Alikhan N.F."/>
            <person name="Baker D."/>
            <person name="Gharbi K."/>
            <person name="Hall N."/>
            <person name="Watson M."/>
            <person name="Adriaenssens E.M."/>
            <person name="Foster-Nyarko E."/>
            <person name="Jarju S."/>
            <person name="Secka A."/>
            <person name="Antonio M."/>
            <person name="Oren A."/>
            <person name="Chaudhuri R.R."/>
            <person name="La Ragione R."/>
            <person name="Hildebrand F."/>
            <person name="Pallen M.J."/>
        </authorList>
    </citation>
    <scope>NUCLEOTIDE SEQUENCE</scope>
    <source>
        <strain evidence="8">ChiHjej13B12-9602</strain>
    </source>
</reference>
<evidence type="ECO:0000256" key="2">
    <source>
        <dbReference type="ARBA" id="ARBA00022980"/>
    </source>
</evidence>
<dbReference type="NCBIfam" id="TIGR01079">
    <property type="entry name" value="rplX_bact"/>
    <property type="match status" value="1"/>
</dbReference>
<evidence type="ECO:0000256" key="4">
    <source>
        <dbReference type="ARBA" id="ARBA00035206"/>
    </source>
</evidence>
<keyword evidence="3 5" id="KW-0687">Ribonucleoprotein</keyword>
<dbReference type="RefSeq" id="WP_144743932.1">
    <property type="nucleotide sequence ID" value="NZ_DYUZ01000028.1"/>
</dbReference>
<dbReference type="InterPro" id="IPR005825">
    <property type="entry name" value="Ribosomal_uL24_CS"/>
</dbReference>
<dbReference type="AlphaFoldDB" id="A0A921IUN5"/>
<protein>
    <recommendedName>
        <fullName evidence="4 5">Large ribosomal subunit protein uL24</fullName>
    </recommendedName>
</protein>
<evidence type="ECO:0000256" key="6">
    <source>
        <dbReference type="RuleBase" id="RU003477"/>
    </source>
</evidence>
<dbReference type="GO" id="GO:1990904">
    <property type="term" value="C:ribonucleoprotein complex"/>
    <property type="evidence" value="ECO:0007669"/>
    <property type="project" value="UniProtKB-KW"/>
</dbReference>
<reference evidence="8" key="2">
    <citation type="submission" date="2021-09" db="EMBL/GenBank/DDBJ databases">
        <authorList>
            <person name="Gilroy R."/>
        </authorList>
    </citation>
    <scope>NUCLEOTIDE SEQUENCE</scope>
    <source>
        <strain evidence="8">ChiHjej13B12-9602</strain>
    </source>
</reference>
<gene>
    <name evidence="5 8" type="primary">rplX</name>
    <name evidence="8" type="ORF">K8V70_06370</name>
</gene>
<dbReference type="GO" id="GO:0006412">
    <property type="term" value="P:translation"/>
    <property type="evidence" value="ECO:0007669"/>
    <property type="project" value="UniProtKB-UniRule"/>
</dbReference>
<dbReference type="Pfam" id="PF17136">
    <property type="entry name" value="ribosomal_L24"/>
    <property type="match status" value="1"/>
</dbReference>
<dbReference type="HAMAP" id="MF_01326_B">
    <property type="entry name" value="Ribosomal_uL24_B"/>
    <property type="match status" value="1"/>
</dbReference>
<dbReference type="InterPro" id="IPR003256">
    <property type="entry name" value="Ribosomal_uL24"/>
</dbReference>
<comment type="function">
    <text evidence="5">One of the proteins that surrounds the polypeptide exit tunnel on the outside of the subunit.</text>
</comment>
<comment type="function">
    <text evidence="5">One of two assembly initiator proteins, it binds directly to the 5'-end of the 23S rRNA, where it nucleates assembly of the 50S subunit.</text>
</comment>
<dbReference type="Proteomes" id="UP000753256">
    <property type="component" value="Unassembled WGS sequence"/>
</dbReference>
<evidence type="ECO:0000256" key="5">
    <source>
        <dbReference type="HAMAP-Rule" id="MF_01326"/>
    </source>
</evidence>
<feature type="domain" description="KOW" evidence="7">
    <location>
        <begin position="5"/>
        <end position="32"/>
    </location>
</feature>
<dbReference type="InterPro" id="IPR041988">
    <property type="entry name" value="Ribosomal_uL24_KOW"/>
</dbReference>
<comment type="similarity">
    <text evidence="1 5 6">Belongs to the universal ribosomal protein uL24 family.</text>
</comment>
<comment type="caution">
    <text evidence="8">The sequence shown here is derived from an EMBL/GenBank/DDBJ whole genome shotgun (WGS) entry which is preliminary data.</text>
</comment>
<dbReference type="EMBL" id="DYUZ01000028">
    <property type="protein sequence ID" value="HJG37468.1"/>
    <property type="molecule type" value="Genomic_DNA"/>
</dbReference>
<dbReference type="GO" id="GO:0019843">
    <property type="term" value="F:rRNA binding"/>
    <property type="evidence" value="ECO:0007669"/>
    <property type="project" value="UniProtKB-UniRule"/>
</dbReference>
<evidence type="ECO:0000313" key="9">
    <source>
        <dbReference type="Proteomes" id="UP000753256"/>
    </source>
</evidence>
<dbReference type="GO" id="GO:0005840">
    <property type="term" value="C:ribosome"/>
    <property type="evidence" value="ECO:0007669"/>
    <property type="project" value="UniProtKB-KW"/>
</dbReference>
<evidence type="ECO:0000256" key="1">
    <source>
        <dbReference type="ARBA" id="ARBA00010618"/>
    </source>
</evidence>
<dbReference type="CDD" id="cd06089">
    <property type="entry name" value="KOW_RPL26"/>
    <property type="match status" value="1"/>
</dbReference>
<evidence type="ECO:0000313" key="8">
    <source>
        <dbReference type="EMBL" id="HJG37468.1"/>
    </source>
</evidence>
<dbReference type="GO" id="GO:0003735">
    <property type="term" value="F:structural constituent of ribosome"/>
    <property type="evidence" value="ECO:0007669"/>
    <property type="project" value="InterPro"/>
</dbReference>
<comment type="subunit">
    <text evidence="5">Part of the 50S ribosomal subunit.</text>
</comment>
<dbReference type="PANTHER" id="PTHR12903">
    <property type="entry name" value="MITOCHONDRIAL RIBOSOMAL PROTEIN L24"/>
    <property type="match status" value="1"/>
</dbReference>
<dbReference type="Gene3D" id="2.30.30.30">
    <property type="match status" value="1"/>
</dbReference>
<accession>A0A921IUN5</accession>
<dbReference type="PROSITE" id="PS01108">
    <property type="entry name" value="RIBOSOMAL_L24"/>
    <property type="match status" value="1"/>
</dbReference>
<evidence type="ECO:0000256" key="3">
    <source>
        <dbReference type="ARBA" id="ARBA00023274"/>
    </source>
</evidence>
<dbReference type="InterPro" id="IPR008991">
    <property type="entry name" value="Translation_prot_SH3-like_sf"/>
</dbReference>
<keyword evidence="5" id="KW-0694">RNA-binding</keyword>
<name>A0A921IUN5_9ACTN</name>
<keyword evidence="5" id="KW-0699">rRNA-binding</keyword>
<dbReference type="SUPFAM" id="SSF50104">
    <property type="entry name" value="Translation proteins SH3-like domain"/>
    <property type="match status" value="1"/>
</dbReference>